<evidence type="ECO:0000256" key="1">
    <source>
        <dbReference type="ARBA" id="ARBA00022723"/>
    </source>
</evidence>
<dbReference type="InterPro" id="IPR000056">
    <property type="entry name" value="Ribul_P_3_epim-like"/>
</dbReference>
<dbReference type="AlphaFoldDB" id="A0A2M7V9M2"/>
<dbReference type="PANTHER" id="PTHR11749">
    <property type="entry name" value="RIBULOSE-5-PHOSPHATE-3-EPIMERASE"/>
    <property type="match status" value="1"/>
</dbReference>
<evidence type="ECO:0000313" key="3">
    <source>
        <dbReference type="EMBL" id="PIZ95572.1"/>
    </source>
</evidence>
<gene>
    <name evidence="3" type="ORF">COX81_00705</name>
</gene>
<comment type="caution">
    <text evidence="3">The sequence shown here is derived from an EMBL/GenBank/DDBJ whole genome shotgun (WGS) entry which is preliminary data.</text>
</comment>
<dbReference type="InterPro" id="IPR013785">
    <property type="entry name" value="Aldolase_TIM"/>
</dbReference>
<organism evidence="3 4">
    <name type="scientific">Candidatus Magasanikbacteria bacterium CG_4_10_14_0_2_um_filter_37_12</name>
    <dbReference type="NCBI Taxonomy" id="1974637"/>
    <lineage>
        <taxon>Bacteria</taxon>
        <taxon>Candidatus Magasanikiibacteriota</taxon>
    </lineage>
</organism>
<keyword evidence="2" id="KW-0413">Isomerase</keyword>
<reference evidence="4" key="1">
    <citation type="submission" date="2017-09" db="EMBL/GenBank/DDBJ databases">
        <title>Depth-based differentiation of microbial function through sediment-hosted aquifers and enrichment of novel symbionts in the deep terrestrial subsurface.</title>
        <authorList>
            <person name="Probst A.J."/>
            <person name="Ladd B."/>
            <person name="Jarett J.K."/>
            <person name="Geller-Mcgrath D.E."/>
            <person name="Sieber C.M.K."/>
            <person name="Emerson J.B."/>
            <person name="Anantharaman K."/>
            <person name="Thomas B.C."/>
            <person name="Malmstrom R."/>
            <person name="Stieglmeier M."/>
            <person name="Klingl A."/>
            <person name="Woyke T."/>
            <person name="Ryan C.M."/>
            <person name="Banfield J.F."/>
        </authorList>
    </citation>
    <scope>NUCLEOTIDE SEQUENCE [LARGE SCALE GENOMIC DNA]</scope>
</reference>
<accession>A0A2M7V9M2</accession>
<dbReference type="SUPFAM" id="SSF51366">
    <property type="entry name" value="Ribulose-phoshate binding barrel"/>
    <property type="match status" value="1"/>
</dbReference>
<proteinExistence type="predicted"/>
<sequence>MQIIPSILVPDEQTFLDWSSSVEDCLNMIQLDIADGKFVNNVTWADPEIIHDKLQIDCELHLMVEDPLAEARLWEEIPQIKRVLVHYESDPKNIADILAQIHSYGWEVGLVLNPETHLEVIDKLTEEIDSLMLMGVIPGKQGQNFIPETIDRLKACRQKYPRMFIELDGAVSEDTLLQIISTGIDAICPGSAIFGNHRTPKENIERMRKIINKLTIDKIPDTISK</sequence>
<dbReference type="EMBL" id="PFPK01000009">
    <property type="protein sequence ID" value="PIZ95572.1"/>
    <property type="molecule type" value="Genomic_DNA"/>
</dbReference>
<dbReference type="Gene3D" id="3.20.20.70">
    <property type="entry name" value="Aldolase class I"/>
    <property type="match status" value="1"/>
</dbReference>
<evidence type="ECO:0000313" key="4">
    <source>
        <dbReference type="Proteomes" id="UP000228568"/>
    </source>
</evidence>
<evidence type="ECO:0008006" key="5">
    <source>
        <dbReference type="Google" id="ProtNLM"/>
    </source>
</evidence>
<name>A0A2M7V9M2_9BACT</name>
<keyword evidence="1" id="KW-0479">Metal-binding</keyword>
<dbReference type="GO" id="GO:0046872">
    <property type="term" value="F:metal ion binding"/>
    <property type="evidence" value="ECO:0007669"/>
    <property type="project" value="UniProtKB-KW"/>
</dbReference>
<dbReference type="GO" id="GO:0016857">
    <property type="term" value="F:racemase and epimerase activity, acting on carbohydrates and derivatives"/>
    <property type="evidence" value="ECO:0007669"/>
    <property type="project" value="InterPro"/>
</dbReference>
<dbReference type="InterPro" id="IPR011060">
    <property type="entry name" value="RibuloseP-bd_barrel"/>
</dbReference>
<evidence type="ECO:0000256" key="2">
    <source>
        <dbReference type="ARBA" id="ARBA00023235"/>
    </source>
</evidence>
<dbReference type="Proteomes" id="UP000228568">
    <property type="component" value="Unassembled WGS sequence"/>
</dbReference>
<dbReference type="GO" id="GO:0005975">
    <property type="term" value="P:carbohydrate metabolic process"/>
    <property type="evidence" value="ECO:0007669"/>
    <property type="project" value="InterPro"/>
</dbReference>
<dbReference type="Pfam" id="PF00834">
    <property type="entry name" value="Ribul_P_3_epim"/>
    <property type="match status" value="1"/>
</dbReference>
<protein>
    <recommendedName>
        <fullName evidence="5">Ribulose-phosphate 3-epimerase</fullName>
    </recommendedName>
</protein>